<sequence length="568" mass="61151">MTDDAREPIYPGGIPGILSQVEGRRAALSFAEGEAFPPLDLDLAPLAAQRVAHPDSDPAEAPPFRSSYHRKRHDLRCEFEGESELAFLNALLIANLRKRGYPAHVPALFQRLWSECGTELTEMLSPRWLVSSLVTFGDHGATETQRALGLGLFTLTGAMKLYEFERLHSGTRPVEAFPIDGKLPDPLPLDMQGFSLRSGGLDLALIGRLWQESERDAVIGPPAQRLLTMLVHDPGTVFRRLQDMRQSRATQTEVPLAAAPVPARAGGPRWGVATVAEGDTQKLCHFIAHHLDLGAQEVHVGLPAARGSDLPVAFRDDPRVRLTPIDADPNGTTETRRARFATDILQSADVELDWLATLAQHERLLAERPVADALAGQAGTTASVRLRPAEALSTEAPGPVRHFKLSHAGAGQPRGVIEDIYPTFGLHLDGGLLGGPHGRIFARTGLPRDVAFGPHALRRGGDRIAPSARLDGVTVGRLIATDWDSLCALAADGSEKAEGGADQMALSPRAFLGLVRDSEGEAGLRAFFAEVCHDSPDLRARLAARGMLLAHDLDPEAVIARVFGPVDA</sequence>
<accession>A0A1X6Z6R8</accession>
<proteinExistence type="predicted"/>
<organism evidence="1 2">
    <name type="scientific">Roseivivax jejudonensis</name>
    <dbReference type="NCBI Taxonomy" id="1529041"/>
    <lineage>
        <taxon>Bacteria</taxon>
        <taxon>Pseudomonadati</taxon>
        <taxon>Pseudomonadota</taxon>
        <taxon>Alphaproteobacteria</taxon>
        <taxon>Rhodobacterales</taxon>
        <taxon>Roseobacteraceae</taxon>
        <taxon>Roseivivax</taxon>
    </lineage>
</organism>
<name>A0A1X6Z6R8_9RHOB</name>
<reference evidence="1 2" key="1">
    <citation type="submission" date="2017-03" db="EMBL/GenBank/DDBJ databases">
        <authorList>
            <person name="Afonso C.L."/>
            <person name="Miller P.J."/>
            <person name="Scott M.A."/>
            <person name="Spackman E."/>
            <person name="Goraichik I."/>
            <person name="Dimitrov K.M."/>
            <person name="Suarez D.L."/>
            <person name="Swayne D.E."/>
        </authorList>
    </citation>
    <scope>NUCLEOTIDE SEQUENCE [LARGE SCALE GENOMIC DNA]</scope>
    <source>
        <strain evidence="1 2">CECT 8625</strain>
    </source>
</reference>
<keyword evidence="2" id="KW-1185">Reference proteome</keyword>
<protein>
    <submittedName>
        <fullName evidence="1">Uncharacterized protein</fullName>
    </submittedName>
</protein>
<dbReference type="Proteomes" id="UP000193570">
    <property type="component" value="Unassembled WGS sequence"/>
</dbReference>
<evidence type="ECO:0000313" key="1">
    <source>
        <dbReference type="EMBL" id="SLN42402.1"/>
    </source>
</evidence>
<dbReference type="EMBL" id="FWFK01000003">
    <property type="protein sequence ID" value="SLN42402.1"/>
    <property type="molecule type" value="Genomic_DNA"/>
</dbReference>
<gene>
    <name evidence="1" type="ORF">ROJ8625_02067</name>
</gene>
<dbReference type="OrthoDB" id="7834507at2"/>
<dbReference type="RefSeq" id="WP_085791916.1">
    <property type="nucleotide sequence ID" value="NZ_FWFK01000003.1"/>
</dbReference>
<evidence type="ECO:0000313" key="2">
    <source>
        <dbReference type="Proteomes" id="UP000193570"/>
    </source>
</evidence>
<dbReference type="AlphaFoldDB" id="A0A1X6Z6R8"/>